<dbReference type="AlphaFoldDB" id="L8WP88"/>
<gene>
    <name evidence="1" type="ORF">AG1IA_07365</name>
</gene>
<evidence type="ECO:0000313" key="1">
    <source>
        <dbReference type="EMBL" id="ELU38597.1"/>
    </source>
</evidence>
<proteinExistence type="predicted"/>
<dbReference type="EMBL" id="AFRT01002118">
    <property type="protein sequence ID" value="ELU38597.1"/>
    <property type="molecule type" value="Genomic_DNA"/>
</dbReference>
<organism evidence="1 2">
    <name type="scientific">Thanatephorus cucumeris (strain AG1-IA)</name>
    <name type="common">Rice sheath blight fungus</name>
    <name type="synonym">Rhizoctonia solani</name>
    <dbReference type="NCBI Taxonomy" id="983506"/>
    <lineage>
        <taxon>Eukaryota</taxon>
        <taxon>Fungi</taxon>
        <taxon>Dikarya</taxon>
        <taxon>Basidiomycota</taxon>
        <taxon>Agaricomycotina</taxon>
        <taxon>Agaricomycetes</taxon>
        <taxon>Cantharellales</taxon>
        <taxon>Ceratobasidiaceae</taxon>
        <taxon>Rhizoctonia</taxon>
        <taxon>Rhizoctonia solani AG-1</taxon>
    </lineage>
</organism>
<name>L8WP88_THACA</name>
<sequence length="311" mass="35255">MVPGSSPTSRSIEIVFPSMSRLIVPVGKLVQVQHNALGRTIGRITTVAEQDSAITPIVTDAARVLFSLWTGSIYPAHPGLPCIDHFLLIRRIPPCWQSSQRVLLRLVFAVAGDFVVLVQSCVIANDFRFWSSMSRTSVRYIFTQGVKRFIYILVKWISLELAWPLRFSKWSYAQRCNCVSSLIWHQPKFHGCVLNAYGEPGSQDRIDQLAIYLNEALEIWQTTGFELSYIFELEHDSISTGRMHRALSSHRESIPLAQASILSRYDRCVWALDGDEAQPAISLDERPGWNSSRKMGRDKLVMKGRPFVDIT</sequence>
<dbReference type="Proteomes" id="UP000011668">
    <property type="component" value="Unassembled WGS sequence"/>
</dbReference>
<keyword evidence="2" id="KW-1185">Reference proteome</keyword>
<reference evidence="1 2" key="1">
    <citation type="journal article" date="2013" name="Nat. Commun.">
        <title>The evolution and pathogenic mechanisms of the rice sheath blight pathogen.</title>
        <authorList>
            <person name="Zheng A."/>
            <person name="Lin R."/>
            <person name="Xu L."/>
            <person name="Qin P."/>
            <person name="Tang C."/>
            <person name="Ai P."/>
            <person name="Zhang D."/>
            <person name="Liu Y."/>
            <person name="Sun Z."/>
            <person name="Feng H."/>
            <person name="Wang Y."/>
            <person name="Chen Y."/>
            <person name="Liang X."/>
            <person name="Fu R."/>
            <person name="Li Q."/>
            <person name="Zhang J."/>
            <person name="Yu X."/>
            <person name="Xie Z."/>
            <person name="Ding L."/>
            <person name="Guan P."/>
            <person name="Tang J."/>
            <person name="Liang Y."/>
            <person name="Wang S."/>
            <person name="Deng Q."/>
            <person name="Li S."/>
            <person name="Zhu J."/>
            <person name="Wang L."/>
            <person name="Liu H."/>
            <person name="Li P."/>
        </authorList>
    </citation>
    <scope>NUCLEOTIDE SEQUENCE [LARGE SCALE GENOMIC DNA]</scope>
    <source>
        <strain evidence="2">AG-1 IA</strain>
    </source>
</reference>
<accession>L8WP88</accession>
<protein>
    <submittedName>
        <fullName evidence="1">Uncharacterized protein</fullName>
    </submittedName>
</protein>
<dbReference type="HOGENOM" id="CLU_894813_0_0_1"/>
<evidence type="ECO:0000313" key="2">
    <source>
        <dbReference type="Proteomes" id="UP000011668"/>
    </source>
</evidence>
<comment type="caution">
    <text evidence="1">The sequence shown here is derived from an EMBL/GenBank/DDBJ whole genome shotgun (WGS) entry which is preliminary data.</text>
</comment>